<accession>A0A820HT80</accession>
<dbReference type="SUPFAM" id="SSF56112">
    <property type="entry name" value="Protein kinase-like (PK-like)"/>
    <property type="match status" value="1"/>
</dbReference>
<comment type="caution">
    <text evidence="2">The sequence shown here is derived from an EMBL/GenBank/DDBJ whole genome shotgun (WGS) entry which is preliminary data.</text>
</comment>
<dbReference type="PROSITE" id="PS00107">
    <property type="entry name" value="PROTEIN_KINASE_ATP"/>
    <property type="match status" value="1"/>
</dbReference>
<evidence type="ECO:0000313" key="3">
    <source>
        <dbReference type="Proteomes" id="UP000663874"/>
    </source>
</evidence>
<evidence type="ECO:0000256" key="1">
    <source>
        <dbReference type="PROSITE-ProRule" id="PRU10141"/>
    </source>
</evidence>
<reference evidence="2" key="1">
    <citation type="submission" date="2021-02" db="EMBL/GenBank/DDBJ databases">
        <authorList>
            <person name="Nowell W R."/>
        </authorList>
    </citation>
    <scope>NUCLEOTIDE SEQUENCE</scope>
</reference>
<dbReference type="Proteomes" id="UP000663874">
    <property type="component" value="Unassembled WGS sequence"/>
</dbReference>
<evidence type="ECO:0000313" key="2">
    <source>
        <dbReference type="EMBL" id="CAF4301015.1"/>
    </source>
</evidence>
<organism evidence="2 3">
    <name type="scientific">Rotaria sordida</name>
    <dbReference type="NCBI Taxonomy" id="392033"/>
    <lineage>
        <taxon>Eukaryota</taxon>
        <taxon>Metazoa</taxon>
        <taxon>Spiralia</taxon>
        <taxon>Gnathifera</taxon>
        <taxon>Rotifera</taxon>
        <taxon>Eurotatoria</taxon>
        <taxon>Bdelloidea</taxon>
        <taxon>Philodinida</taxon>
        <taxon>Philodinidae</taxon>
        <taxon>Rotaria</taxon>
    </lineage>
</organism>
<keyword evidence="1" id="KW-0067">ATP-binding</keyword>
<feature type="binding site" evidence="1">
    <location>
        <position position="142"/>
    </location>
    <ligand>
        <name>ATP</name>
        <dbReference type="ChEBI" id="CHEBI:30616"/>
    </ligand>
</feature>
<dbReference type="AlphaFoldDB" id="A0A820HT80"/>
<feature type="non-terminal residue" evidence="2">
    <location>
        <position position="185"/>
    </location>
</feature>
<dbReference type="Gene3D" id="3.30.200.20">
    <property type="entry name" value="Phosphorylase Kinase, domain 1"/>
    <property type="match status" value="1"/>
</dbReference>
<dbReference type="InterPro" id="IPR017441">
    <property type="entry name" value="Protein_kinase_ATP_BS"/>
</dbReference>
<proteinExistence type="predicted"/>
<evidence type="ECO:0008006" key="4">
    <source>
        <dbReference type="Google" id="ProtNLM"/>
    </source>
</evidence>
<protein>
    <recommendedName>
        <fullName evidence="4">Protein kinase domain-containing protein</fullName>
    </recommendedName>
</protein>
<sequence>MILIFQGREKIYAFISNYMHIKFFYVEKKSDLNSFEYFQSQELEMFNYFSETLSSIDTSIITENTRKLSVNKDTWKIFLNFLTMNIDFYQYKGLNIDPNDDLLSDRYMITKKLGKGVTSIVYLLEKNEDNHLAEDSSHYVMKILKKSEFSECFLNEVKIAKKLKRFKDSNKFDLFFQNIIDQPSS</sequence>
<gene>
    <name evidence="2" type="ORF">FNK824_LOCUS40641</name>
</gene>
<keyword evidence="1" id="KW-0547">Nucleotide-binding</keyword>
<dbReference type="GO" id="GO:0005524">
    <property type="term" value="F:ATP binding"/>
    <property type="evidence" value="ECO:0007669"/>
    <property type="project" value="UniProtKB-UniRule"/>
</dbReference>
<dbReference type="InterPro" id="IPR011009">
    <property type="entry name" value="Kinase-like_dom_sf"/>
</dbReference>
<dbReference type="EMBL" id="CAJOBE010033622">
    <property type="protein sequence ID" value="CAF4301015.1"/>
    <property type="molecule type" value="Genomic_DNA"/>
</dbReference>
<name>A0A820HT80_9BILA</name>